<evidence type="ECO:0000313" key="4">
    <source>
        <dbReference type="Proteomes" id="UP001642409"/>
    </source>
</evidence>
<dbReference type="Gene3D" id="3.80.10.10">
    <property type="entry name" value="Ribonuclease Inhibitor"/>
    <property type="match status" value="2"/>
</dbReference>
<keyword evidence="4" id="KW-1185">Reference proteome</keyword>
<evidence type="ECO:0000313" key="2">
    <source>
        <dbReference type="EMBL" id="CAI9965565.1"/>
    </source>
</evidence>
<name>A0AA86QVT7_9EUKA</name>
<dbReference type="SUPFAM" id="SSF52058">
    <property type="entry name" value="L domain-like"/>
    <property type="match status" value="1"/>
</dbReference>
<proteinExistence type="predicted"/>
<evidence type="ECO:0000256" key="1">
    <source>
        <dbReference type="SAM" id="Coils"/>
    </source>
</evidence>
<dbReference type="InterPro" id="IPR032675">
    <property type="entry name" value="LRR_dom_sf"/>
</dbReference>
<dbReference type="InterPro" id="IPR001611">
    <property type="entry name" value="Leu-rich_rpt"/>
</dbReference>
<dbReference type="Proteomes" id="UP001642409">
    <property type="component" value="Unassembled WGS sequence"/>
</dbReference>
<organism evidence="2">
    <name type="scientific">Hexamita inflata</name>
    <dbReference type="NCBI Taxonomy" id="28002"/>
    <lineage>
        <taxon>Eukaryota</taxon>
        <taxon>Metamonada</taxon>
        <taxon>Diplomonadida</taxon>
        <taxon>Hexamitidae</taxon>
        <taxon>Hexamitinae</taxon>
        <taxon>Hexamita</taxon>
    </lineage>
</organism>
<protein>
    <submittedName>
        <fullName evidence="2">Leucine-rich repeat domain superfamily</fullName>
    </submittedName>
    <submittedName>
        <fullName evidence="3">Leucine-rich_repeat domain superfamily</fullName>
    </submittedName>
</protein>
<dbReference type="EMBL" id="CAXDID020000324">
    <property type="protein sequence ID" value="CAL6077213.1"/>
    <property type="molecule type" value="Genomic_DNA"/>
</dbReference>
<dbReference type="AlphaFoldDB" id="A0AA86QVT7"/>
<reference evidence="2" key="1">
    <citation type="submission" date="2023-06" db="EMBL/GenBank/DDBJ databases">
        <authorList>
            <person name="Kurt Z."/>
        </authorList>
    </citation>
    <scope>NUCLEOTIDE SEQUENCE</scope>
</reference>
<comment type="caution">
    <text evidence="2">The sequence shown here is derived from an EMBL/GenBank/DDBJ whole genome shotgun (WGS) entry which is preliminary data.</text>
</comment>
<gene>
    <name evidence="2" type="ORF">HINF_LOCUS53210</name>
    <name evidence="3" type="ORF">HINF_LOCUS58098</name>
</gene>
<accession>A0AA86QVT7</accession>
<evidence type="ECO:0000313" key="3">
    <source>
        <dbReference type="EMBL" id="CAL6077213.1"/>
    </source>
</evidence>
<dbReference type="PROSITE" id="PS51450">
    <property type="entry name" value="LRR"/>
    <property type="match status" value="3"/>
</dbReference>
<feature type="coiled-coil region" evidence="1">
    <location>
        <begin position="173"/>
        <end position="227"/>
    </location>
</feature>
<reference evidence="3 4" key="2">
    <citation type="submission" date="2024-07" db="EMBL/GenBank/DDBJ databases">
        <authorList>
            <person name="Akdeniz Z."/>
        </authorList>
    </citation>
    <scope>NUCLEOTIDE SEQUENCE [LARGE SCALE GENOMIC DNA]</scope>
</reference>
<dbReference type="EMBL" id="CATOUU010000991">
    <property type="protein sequence ID" value="CAI9965565.1"/>
    <property type="molecule type" value="Genomic_DNA"/>
</dbReference>
<keyword evidence="1" id="KW-0175">Coiled coil</keyword>
<sequence>MSQRDRHYKQLGRRHFSNQAFGKPTHINLIKKLGHVNSSLTKLQLNDNQILDADEFLAQSKQLETLQLDNNYIYNLKALNSMSLNFVQKEIDFQYYRRNMSRDITQEQMKQYLEGLVGNIIQYRQEYLDFHDQYFTQKYGNIIQLQDSQFKQIENILMDAPIQYRQHIQGQLQQQQEEALLQFQQRNQEIQQNIEIQRNPRILRLRNNQLNNQHEQLQGQQDNYQYKLSISNEECLRDVYFVKFFEQYETLVINQCCMVNFSRTPLNVKDLRVNECKLKSVEGIQQMTNLASLNISNNQLVDISQLQFLVKLKFLDVSQNQIIYLQPLCNLQLTEININTNFIPNQQLQFVKRQNPIQRVQLQHHQGNLLHHQGRTQRQLNVSQQLYYKKLLAIDKLKVTYSYLFQRHKSINKLFKTMTTKVRKLLWQNVTQLTFIASKTVVLIQNFSGPFE</sequence>